<comment type="caution">
    <text evidence="7">The sequence shown here is derived from an EMBL/GenBank/DDBJ whole genome shotgun (WGS) entry which is preliminary data.</text>
</comment>
<dbReference type="GO" id="GO:0016223">
    <property type="term" value="F:beta-alanine:pyruvate transaminase activity"/>
    <property type="evidence" value="ECO:0007669"/>
    <property type="project" value="UniProtKB-EC"/>
</dbReference>
<evidence type="ECO:0000256" key="6">
    <source>
        <dbReference type="RuleBase" id="RU003560"/>
    </source>
</evidence>
<evidence type="ECO:0000256" key="2">
    <source>
        <dbReference type="ARBA" id="ARBA00008954"/>
    </source>
</evidence>
<comment type="cofactor">
    <cofactor evidence="1">
        <name>pyridoxal 5'-phosphate</name>
        <dbReference type="ChEBI" id="CHEBI:597326"/>
    </cofactor>
</comment>
<accession>A0A2S5T7G7</accession>
<evidence type="ECO:0000256" key="1">
    <source>
        <dbReference type="ARBA" id="ARBA00001933"/>
    </source>
</evidence>
<evidence type="ECO:0000313" key="8">
    <source>
        <dbReference type="Proteomes" id="UP000239406"/>
    </source>
</evidence>
<keyword evidence="3 7" id="KW-0032">Aminotransferase</keyword>
<dbReference type="AlphaFoldDB" id="A0A2S5T7G7"/>
<protein>
    <submittedName>
        <fullName evidence="7">Aspartate aminotransferase family protein</fullName>
        <ecNumber evidence="7">2.6.1.18</ecNumber>
    </submittedName>
</protein>
<dbReference type="EC" id="2.6.1.18" evidence="7"/>
<name>A0A2S5T7G7_9BURK</name>
<dbReference type="PROSITE" id="PS00600">
    <property type="entry name" value="AA_TRANSFER_CLASS_3"/>
    <property type="match status" value="1"/>
</dbReference>
<dbReference type="GO" id="GO:0030170">
    <property type="term" value="F:pyridoxal phosphate binding"/>
    <property type="evidence" value="ECO:0007669"/>
    <property type="project" value="InterPro"/>
</dbReference>
<dbReference type="SUPFAM" id="SSF53383">
    <property type="entry name" value="PLP-dependent transferases"/>
    <property type="match status" value="1"/>
</dbReference>
<keyword evidence="8" id="KW-1185">Reference proteome</keyword>
<dbReference type="CDD" id="cd00610">
    <property type="entry name" value="OAT_like"/>
    <property type="match status" value="1"/>
</dbReference>
<organism evidence="7 8">
    <name type="scientific">Caldimonas thermodepolymerans</name>
    <dbReference type="NCBI Taxonomy" id="215580"/>
    <lineage>
        <taxon>Bacteria</taxon>
        <taxon>Pseudomonadati</taxon>
        <taxon>Pseudomonadota</taxon>
        <taxon>Betaproteobacteria</taxon>
        <taxon>Burkholderiales</taxon>
        <taxon>Sphaerotilaceae</taxon>
        <taxon>Caldimonas</taxon>
    </lineage>
</organism>
<gene>
    <name evidence="7" type="ORF">C1702_05020</name>
</gene>
<evidence type="ECO:0000313" key="7">
    <source>
        <dbReference type="EMBL" id="PPE70899.1"/>
    </source>
</evidence>
<evidence type="ECO:0000256" key="5">
    <source>
        <dbReference type="ARBA" id="ARBA00022898"/>
    </source>
</evidence>
<dbReference type="FunFam" id="3.40.640.10:FF:000014">
    <property type="entry name" value="Adenosylmethionine-8-amino-7-oxononanoate aminotransferase, probable"/>
    <property type="match status" value="1"/>
</dbReference>
<reference evidence="7 8" key="1">
    <citation type="submission" date="2018-02" db="EMBL/GenBank/DDBJ databases">
        <title>Reclassifiation of [Polyangium] brachysporum DSM 7029 as Guopingzhaonella breviflexa gen. nov., sp. nov., a member of the family Comamonadaceae.</title>
        <authorList>
            <person name="Tang B."/>
        </authorList>
    </citation>
    <scope>NUCLEOTIDE SEQUENCE [LARGE SCALE GENOMIC DNA]</scope>
    <source>
        <strain evidence="7 8">DSM 15344</strain>
    </source>
</reference>
<dbReference type="PANTHER" id="PTHR42684">
    <property type="entry name" value="ADENOSYLMETHIONINE-8-AMINO-7-OXONONANOATE AMINOTRANSFERASE"/>
    <property type="match status" value="1"/>
</dbReference>
<dbReference type="InterPro" id="IPR049704">
    <property type="entry name" value="Aminotrans_3_PPA_site"/>
</dbReference>
<sequence>MYQDLDAYWMPFTANRQFKKSPRLLARAEGMHFWTPDGRQVLDGIAGLWCVNAGHARPKIVEAIRQQAGELDYAPPFQMGHPKAFELAERLVKLTPPGLDKVFYTNSGSESVETALKMAIAYHRVRGEGQRTRLIGRERGYHGVNFGGISVGGIVANRKMFGTLLAGVDHIRHTHDLQRNAFSRGQPEYGAEFADDLERVIALHDASTIAAVIVEPVAGSTGVLVPPKGYLQRLREICDKHGILLIFDEVITGFGRLGAPFAASHFGVTPDLMTVAKGITNGCVPMGAVFVKQEIHDAFMNGPEHLIEFFHGYTYSAHPLACAAALGTLDTYEEEQLLTRGQGELAEYFADAVHSLKGLPHVIDVRNIGLVGGIELEPLPGEPGKRAFSVFLDCWERGVLIRVTGDIIALSPPLIIEKSHIDQIVGTLADALKRAA</sequence>
<evidence type="ECO:0000256" key="4">
    <source>
        <dbReference type="ARBA" id="ARBA00022679"/>
    </source>
</evidence>
<dbReference type="InterPro" id="IPR005814">
    <property type="entry name" value="Aminotrans_3"/>
</dbReference>
<dbReference type="Gene3D" id="3.90.1150.10">
    <property type="entry name" value="Aspartate Aminotransferase, domain 1"/>
    <property type="match status" value="1"/>
</dbReference>
<dbReference type="Pfam" id="PF00202">
    <property type="entry name" value="Aminotran_3"/>
    <property type="match status" value="1"/>
</dbReference>
<dbReference type="PANTHER" id="PTHR42684:SF1">
    <property type="entry name" value="BETA-ALANINE--PYRUVATE AMINOTRANSFERASE"/>
    <property type="match status" value="1"/>
</dbReference>
<dbReference type="GO" id="GO:0009102">
    <property type="term" value="P:biotin biosynthetic process"/>
    <property type="evidence" value="ECO:0007669"/>
    <property type="project" value="TreeGrafter"/>
</dbReference>
<dbReference type="InterPro" id="IPR015421">
    <property type="entry name" value="PyrdxlP-dep_Trfase_major"/>
</dbReference>
<dbReference type="Gene3D" id="3.40.640.10">
    <property type="entry name" value="Type I PLP-dependent aspartate aminotransferase-like (Major domain)"/>
    <property type="match status" value="1"/>
</dbReference>
<dbReference type="GO" id="GO:0004015">
    <property type="term" value="F:adenosylmethionine-8-amino-7-oxononanoate transaminase activity"/>
    <property type="evidence" value="ECO:0007669"/>
    <property type="project" value="TreeGrafter"/>
</dbReference>
<keyword evidence="4 7" id="KW-0808">Transferase</keyword>
<dbReference type="InterPro" id="IPR015422">
    <property type="entry name" value="PyrdxlP-dep_Trfase_small"/>
</dbReference>
<dbReference type="InterPro" id="IPR015424">
    <property type="entry name" value="PyrdxlP-dep_Trfase"/>
</dbReference>
<keyword evidence="5 6" id="KW-0663">Pyridoxal phosphate</keyword>
<proteinExistence type="inferred from homology"/>
<dbReference type="PIRSF" id="PIRSF000521">
    <property type="entry name" value="Transaminase_4ab_Lys_Orn"/>
    <property type="match status" value="1"/>
</dbReference>
<dbReference type="Proteomes" id="UP000239406">
    <property type="component" value="Unassembled WGS sequence"/>
</dbReference>
<evidence type="ECO:0000256" key="3">
    <source>
        <dbReference type="ARBA" id="ARBA00022576"/>
    </source>
</evidence>
<comment type="similarity">
    <text evidence="2 6">Belongs to the class-III pyridoxal-phosphate-dependent aminotransferase family.</text>
</comment>
<dbReference type="EMBL" id="PSNY01000004">
    <property type="protein sequence ID" value="PPE70899.1"/>
    <property type="molecule type" value="Genomic_DNA"/>
</dbReference>
<dbReference type="RefSeq" id="WP_104356591.1">
    <property type="nucleotide sequence ID" value="NZ_CP064338.1"/>
</dbReference>